<dbReference type="AlphaFoldDB" id="A0A857J136"/>
<keyword evidence="2" id="KW-1185">Reference proteome</keyword>
<dbReference type="KEGG" id="xyk:GT347_06060"/>
<sequence length="379" mass="40687">MADTPIFPRPGLASQLAAQILHQSPTSSSPSGVFLAAPRRTGKSTFVREDLRPALQAKGAVVIYVDLWADRHVDPSELLAVAIRTEMGRHGHAVQKIAKGLGISGGKVAGLEFSLDRIGIGKDVTLVQALAVLSDEVKQPMVLVIDEAQHALTSQAGMDSLFALKAARDELNSSAHHGLRLVCTGSNRDKLAMLRSSKDQAFYGAPLVAFPHLDKDYVAWFCEHVGLSAELAPEAVWALFEKAGWRPELLGAAADSLRFDFQIQPADVQERFSAAVAEQIDAAACETLRVVHALTPLQTAVLRVLADSGTQYRPFEAATLEKYREALSAAGESAESAPRVDVTAVQAALQALQDKSLVWRAARGVYALEDVSLREVLAA</sequence>
<evidence type="ECO:0000313" key="1">
    <source>
        <dbReference type="EMBL" id="QHI97590.1"/>
    </source>
</evidence>
<keyword evidence="1" id="KW-0547">Nucleotide-binding</keyword>
<dbReference type="RefSeq" id="WP_160551108.1">
    <property type="nucleotide sequence ID" value="NZ_CP047650.1"/>
</dbReference>
<proteinExistence type="predicted"/>
<dbReference type="Proteomes" id="UP000464787">
    <property type="component" value="Chromosome"/>
</dbReference>
<dbReference type="GO" id="GO:0005524">
    <property type="term" value="F:ATP binding"/>
    <property type="evidence" value="ECO:0007669"/>
    <property type="project" value="UniProtKB-KW"/>
</dbReference>
<dbReference type="EMBL" id="CP047650">
    <property type="protein sequence ID" value="QHI97590.1"/>
    <property type="molecule type" value="Genomic_DNA"/>
</dbReference>
<dbReference type="InterPro" id="IPR027417">
    <property type="entry name" value="P-loop_NTPase"/>
</dbReference>
<evidence type="ECO:0000313" key="2">
    <source>
        <dbReference type="Proteomes" id="UP000464787"/>
    </source>
</evidence>
<accession>A0A857J136</accession>
<dbReference type="SUPFAM" id="SSF52540">
    <property type="entry name" value="P-loop containing nucleoside triphosphate hydrolases"/>
    <property type="match status" value="1"/>
</dbReference>
<name>A0A857J136_9BURK</name>
<keyword evidence="1" id="KW-0067">ATP-binding</keyword>
<organism evidence="1 2">
    <name type="scientific">Xylophilus rhododendri</name>
    <dbReference type="NCBI Taxonomy" id="2697032"/>
    <lineage>
        <taxon>Bacteria</taxon>
        <taxon>Pseudomonadati</taxon>
        <taxon>Pseudomonadota</taxon>
        <taxon>Betaproteobacteria</taxon>
        <taxon>Burkholderiales</taxon>
        <taxon>Xylophilus</taxon>
    </lineage>
</organism>
<dbReference type="Gene3D" id="3.40.50.300">
    <property type="entry name" value="P-loop containing nucleotide triphosphate hydrolases"/>
    <property type="match status" value="1"/>
</dbReference>
<protein>
    <submittedName>
        <fullName evidence="1">ATP-binding protein</fullName>
    </submittedName>
</protein>
<gene>
    <name evidence="1" type="ORF">GT347_06060</name>
</gene>
<reference evidence="1 2" key="1">
    <citation type="submission" date="2020-01" db="EMBL/GenBank/DDBJ databases">
        <title>Genome sequencing of strain KACC 21265.</title>
        <authorList>
            <person name="Heo J."/>
            <person name="Kim S.-J."/>
            <person name="Kim J.-S."/>
            <person name="Hong S.-B."/>
            <person name="Kwon S.-W."/>
        </authorList>
    </citation>
    <scope>NUCLEOTIDE SEQUENCE [LARGE SCALE GENOMIC DNA]</scope>
    <source>
        <strain evidence="1 2">KACC 21265</strain>
    </source>
</reference>